<name>A0ABN9XSF5_9DINO</name>
<feature type="non-terminal residue" evidence="2">
    <location>
        <position position="202"/>
    </location>
</feature>
<accession>A0ABN9XSF5</accession>
<gene>
    <name evidence="2" type="ORF">PCOR1329_LOCUS79385</name>
</gene>
<protein>
    <submittedName>
        <fullName evidence="2">Uncharacterized protein</fullName>
    </submittedName>
</protein>
<evidence type="ECO:0000313" key="3">
    <source>
        <dbReference type="Proteomes" id="UP001189429"/>
    </source>
</evidence>
<keyword evidence="1" id="KW-0175">Coiled coil</keyword>
<organism evidence="2 3">
    <name type="scientific">Prorocentrum cordatum</name>
    <dbReference type="NCBI Taxonomy" id="2364126"/>
    <lineage>
        <taxon>Eukaryota</taxon>
        <taxon>Sar</taxon>
        <taxon>Alveolata</taxon>
        <taxon>Dinophyceae</taxon>
        <taxon>Prorocentrales</taxon>
        <taxon>Prorocentraceae</taxon>
        <taxon>Prorocentrum</taxon>
    </lineage>
</organism>
<comment type="caution">
    <text evidence="2">The sequence shown here is derived from an EMBL/GenBank/DDBJ whole genome shotgun (WGS) entry which is preliminary data.</text>
</comment>
<dbReference type="Proteomes" id="UP001189429">
    <property type="component" value="Unassembled WGS sequence"/>
</dbReference>
<reference evidence="2" key="1">
    <citation type="submission" date="2023-10" db="EMBL/GenBank/DDBJ databases">
        <authorList>
            <person name="Chen Y."/>
            <person name="Shah S."/>
            <person name="Dougan E. K."/>
            <person name="Thang M."/>
            <person name="Chan C."/>
        </authorList>
    </citation>
    <scope>NUCLEOTIDE SEQUENCE [LARGE SCALE GENOMIC DNA]</scope>
</reference>
<feature type="coiled-coil region" evidence="1">
    <location>
        <begin position="133"/>
        <end position="163"/>
    </location>
</feature>
<sequence>GYFGKGTGFPGLPGRAGSGWHPLVPGIQYGVGACAGAVYSKNWKCGAWGCAKKLRGQPSAWLGDAAQQLFDLNNGLPGSSAWDAKAMGVGAATAGLSAQECETMAALHDKLGEGKQSVQVRLKQAHLEMRGVIKKLESALVKHEALERQLAEQKTVVLELRSERIMAEAEHNSLVQCLLESQELPKDEQPLSPCKLTITVSR</sequence>
<keyword evidence="3" id="KW-1185">Reference proteome</keyword>
<dbReference type="EMBL" id="CAUYUJ010021139">
    <property type="protein sequence ID" value="CAK0902928.1"/>
    <property type="molecule type" value="Genomic_DNA"/>
</dbReference>
<proteinExistence type="predicted"/>
<evidence type="ECO:0000256" key="1">
    <source>
        <dbReference type="SAM" id="Coils"/>
    </source>
</evidence>
<feature type="non-terminal residue" evidence="2">
    <location>
        <position position="1"/>
    </location>
</feature>
<evidence type="ECO:0000313" key="2">
    <source>
        <dbReference type="EMBL" id="CAK0902928.1"/>
    </source>
</evidence>